<protein>
    <submittedName>
        <fullName evidence="7">Simple sugar transport system permease protein</fullName>
    </submittedName>
</protein>
<keyword evidence="8" id="KW-1185">Reference proteome</keyword>
<reference evidence="7 8" key="1">
    <citation type="submission" date="2020-07" db="EMBL/GenBank/DDBJ databases">
        <title>Sequencing the genomes of 1000 actinobacteria strains.</title>
        <authorList>
            <person name="Klenk H.-P."/>
        </authorList>
    </citation>
    <scope>NUCLEOTIDE SEQUENCE [LARGE SCALE GENOMIC DNA]</scope>
    <source>
        <strain evidence="7 8">DSM 27576</strain>
    </source>
</reference>
<feature type="transmembrane region" description="Helical" evidence="6">
    <location>
        <begin position="6"/>
        <end position="26"/>
    </location>
</feature>
<dbReference type="GO" id="GO:0022857">
    <property type="term" value="F:transmembrane transporter activity"/>
    <property type="evidence" value="ECO:0007669"/>
    <property type="project" value="InterPro"/>
</dbReference>
<evidence type="ECO:0000256" key="1">
    <source>
        <dbReference type="ARBA" id="ARBA00004651"/>
    </source>
</evidence>
<feature type="transmembrane region" description="Helical" evidence="6">
    <location>
        <begin position="229"/>
        <end position="255"/>
    </location>
</feature>
<dbReference type="PANTHER" id="PTHR43370:SF2">
    <property type="entry name" value="ABC TRANSPORTER PERMEASE PROTEIN"/>
    <property type="match status" value="1"/>
</dbReference>
<keyword evidence="7" id="KW-0762">Sugar transport</keyword>
<evidence type="ECO:0000256" key="3">
    <source>
        <dbReference type="ARBA" id="ARBA00022692"/>
    </source>
</evidence>
<keyword evidence="5 6" id="KW-0472">Membrane</keyword>
<evidence type="ECO:0000313" key="8">
    <source>
        <dbReference type="Proteomes" id="UP000526083"/>
    </source>
</evidence>
<keyword evidence="4 6" id="KW-1133">Transmembrane helix</keyword>
<organism evidence="7 8">
    <name type="scientific">Microbacterium halimionae</name>
    <dbReference type="NCBI Taxonomy" id="1526413"/>
    <lineage>
        <taxon>Bacteria</taxon>
        <taxon>Bacillati</taxon>
        <taxon>Actinomycetota</taxon>
        <taxon>Actinomycetes</taxon>
        <taxon>Micrococcales</taxon>
        <taxon>Microbacteriaceae</taxon>
        <taxon>Microbacterium</taxon>
    </lineage>
</organism>
<sequence length="305" mass="31409">MSLELWISIFAGAIALATPLIIAGVGEGFVERAGRINLGIEGMMILGAFTAIVAASVAGPFVGLLAGTLAGLIAAVVMNTAVYRLRANEIVVGLAITMLGLGLSAYLFQLWIPSGQTNVSVDTIGRTPLGPLADIPILGPVFFNQSPLVYAAIVLLIAAWAVMRFTRFGLQIRAVGSDPTSAALRGVRTAKVGARALLIGGALAGLAGATITVGSIGSFTPGITAGRGYVVLAVVIMGRMTPLGIALGALLFSFLQSFSLLSQATAVQLPSEVYQALPYVVTLIVLVFTSRAQLRKTTAKVKLAT</sequence>
<dbReference type="GO" id="GO:0005886">
    <property type="term" value="C:plasma membrane"/>
    <property type="evidence" value="ECO:0007669"/>
    <property type="project" value="UniProtKB-SubCell"/>
</dbReference>
<feature type="transmembrane region" description="Helical" evidence="6">
    <location>
        <begin position="196"/>
        <end position="217"/>
    </location>
</feature>
<evidence type="ECO:0000313" key="7">
    <source>
        <dbReference type="EMBL" id="MBA8817136.1"/>
    </source>
</evidence>
<feature type="transmembrane region" description="Helical" evidence="6">
    <location>
        <begin position="148"/>
        <end position="166"/>
    </location>
</feature>
<evidence type="ECO:0000256" key="2">
    <source>
        <dbReference type="ARBA" id="ARBA00022475"/>
    </source>
</evidence>
<keyword evidence="3 6" id="KW-0812">Transmembrane</keyword>
<dbReference type="Pfam" id="PF02653">
    <property type="entry name" value="BPD_transp_2"/>
    <property type="match status" value="1"/>
</dbReference>
<dbReference type="PANTHER" id="PTHR43370">
    <property type="entry name" value="SUGAR ABC TRANSPORTER INTEGRAL MEMBRANE PROTEIN-RELATED"/>
    <property type="match status" value="1"/>
</dbReference>
<dbReference type="Proteomes" id="UP000526083">
    <property type="component" value="Unassembled WGS sequence"/>
</dbReference>
<dbReference type="EMBL" id="JACGWY010000005">
    <property type="protein sequence ID" value="MBA8817136.1"/>
    <property type="molecule type" value="Genomic_DNA"/>
</dbReference>
<proteinExistence type="predicted"/>
<feature type="transmembrane region" description="Helical" evidence="6">
    <location>
        <begin position="64"/>
        <end position="83"/>
    </location>
</feature>
<dbReference type="CDD" id="cd06580">
    <property type="entry name" value="TM_PBP1_transp_TpRbsC_like"/>
    <property type="match status" value="1"/>
</dbReference>
<name>A0A7W3PMJ3_9MICO</name>
<dbReference type="RefSeq" id="WP_167045580.1">
    <property type="nucleotide sequence ID" value="NZ_JAAOZB010000001.1"/>
</dbReference>
<dbReference type="InterPro" id="IPR001851">
    <property type="entry name" value="ABC_transp_permease"/>
</dbReference>
<dbReference type="AlphaFoldDB" id="A0A7W3PMJ3"/>
<evidence type="ECO:0000256" key="5">
    <source>
        <dbReference type="ARBA" id="ARBA00023136"/>
    </source>
</evidence>
<feature type="transmembrane region" description="Helical" evidence="6">
    <location>
        <begin position="38"/>
        <end position="58"/>
    </location>
</feature>
<evidence type="ECO:0000256" key="6">
    <source>
        <dbReference type="SAM" id="Phobius"/>
    </source>
</evidence>
<comment type="subcellular location">
    <subcellularLocation>
        <location evidence="1">Cell membrane</location>
        <topology evidence="1">Multi-pass membrane protein</topology>
    </subcellularLocation>
</comment>
<keyword evidence="2" id="KW-1003">Cell membrane</keyword>
<feature type="transmembrane region" description="Helical" evidence="6">
    <location>
        <begin position="90"/>
        <end position="112"/>
    </location>
</feature>
<keyword evidence="7" id="KW-0813">Transport</keyword>
<comment type="caution">
    <text evidence="7">The sequence shown here is derived from an EMBL/GenBank/DDBJ whole genome shotgun (WGS) entry which is preliminary data.</text>
</comment>
<accession>A0A7W3PMJ3</accession>
<gene>
    <name evidence="7" type="ORF">FHX48_002234</name>
</gene>
<evidence type="ECO:0000256" key="4">
    <source>
        <dbReference type="ARBA" id="ARBA00022989"/>
    </source>
</evidence>